<dbReference type="Proteomes" id="UP000660885">
    <property type="component" value="Unassembled WGS sequence"/>
</dbReference>
<comment type="caution">
    <text evidence="14">The sequence shown here is derived from an EMBL/GenBank/DDBJ whole genome shotgun (WGS) entry which is preliminary data.</text>
</comment>
<dbReference type="PROSITE" id="PS50112">
    <property type="entry name" value="PAS"/>
    <property type="match status" value="2"/>
</dbReference>
<dbReference type="Pfam" id="PF07536">
    <property type="entry name" value="HWE_HK"/>
    <property type="match status" value="1"/>
</dbReference>
<dbReference type="InterPro" id="IPR013656">
    <property type="entry name" value="PAS_4"/>
</dbReference>
<dbReference type="CDD" id="cd00130">
    <property type="entry name" value="PAS"/>
    <property type="match status" value="1"/>
</dbReference>
<dbReference type="PROSITE" id="PS50113">
    <property type="entry name" value="PAC"/>
    <property type="match status" value="1"/>
</dbReference>
<evidence type="ECO:0000256" key="10">
    <source>
        <dbReference type="ARBA" id="ARBA00022840"/>
    </source>
</evidence>
<evidence type="ECO:0000313" key="15">
    <source>
        <dbReference type="Proteomes" id="UP000660885"/>
    </source>
</evidence>
<evidence type="ECO:0000256" key="7">
    <source>
        <dbReference type="ARBA" id="ARBA00022737"/>
    </source>
</evidence>
<keyword evidence="8" id="KW-0547">Nucleotide-binding</keyword>
<evidence type="ECO:0000259" key="13">
    <source>
        <dbReference type="PROSITE" id="PS50113"/>
    </source>
</evidence>
<keyword evidence="6" id="KW-0808">Transferase</keyword>
<comment type="catalytic activity">
    <reaction evidence="1">
        <text>ATP + protein L-histidine = ADP + protein N-phospho-L-histidine.</text>
        <dbReference type="EC" id="2.7.13.3"/>
    </reaction>
</comment>
<dbReference type="InterPro" id="IPR036890">
    <property type="entry name" value="HATPase_C_sf"/>
</dbReference>
<keyword evidence="5" id="KW-0288">FMN</keyword>
<dbReference type="InterPro" id="IPR000014">
    <property type="entry name" value="PAS"/>
</dbReference>
<evidence type="ECO:0000259" key="12">
    <source>
        <dbReference type="PROSITE" id="PS50112"/>
    </source>
</evidence>
<name>A0ABS1U209_9PROT</name>
<keyword evidence="9" id="KW-0418">Kinase</keyword>
<evidence type="ECO:0000256" key="6">
    <source>
        <dbReference type="ARBA" id="ARBA00022679"/>
    </source>
</evidence>
<dbReference type="Gene3D" id="3.30.450.20">
    <property type="entry name" value="PAS domain"/>
    <property type="match status" value="2"/>
</dbReference>
<feature type="domain" description="PAS" evidence="12">
    <location>
        <begin position="48"/>
        <end position="90"/>
    </location>
</feature>
<sequence length="483" mass="50699">MSVGGDEVAELRRRLAEAEETLRAIREGEVDAFVVDGAGKAQIFHLDSGDSFRAFMEAMDLGAAALDAERRPVYANAALEALLGCSADELQRDGLFPALGPAAPKVQALLDSAASGKLSAPIGLVVGGRARHVVATAAPLQLAFAEGFALTFTDITDRVEAAAAEESERIGRAVMASANEAVLVCDETGRITHASPAVSRIQGVSPVGRAFEEAFPLVFAPGAATMGAEDLVAIAASGSSVRGIEASMAVDGHTLELLINAAPLHGSGGKVHGCIFTLVDLTERKALEKRQALLMGELNHRMKNMLALVMAISSRTLATAKDLPDFRVRFTQRISALSVTQNLLAEKSWTGLTVEELIRNELAPYVAPQGPRVTLTGLAEQVTRDTAVSLGLVLHELITNAVKYGALSNEAGRVAVTGQRQPDGSFAITWQEEGGPLVAPPRHQGFGQSVIARGLGQASGSARVEFRPEGVLCRMTLADTSLA</sequence>
<keyword evidence="3" id="KW-0597">Phosphoprotein</keyword>
<dbReference type="InterPro" id="IPR000700">
    <property type="entry name" value="PAS-assoc_C"/>
</dbReference>
<evidence type="ECO:0000256" key="5">
    <source>
        <dbReference type="ARBA" id="ARBA00022643"/>
    </source>
</evidence>
<accession>A0ABS1U209</accession>
<gene>
    <name evidence="14" type="ORF">JMJ56_11960</name>
</gene>
<dbReference type="SMART" id="SM00091">
    <property type="entry name" value="PAS"/>
    <property type="match status" value="2"/>
</dbReference>
<evidence type="ECO:0000256" key="11">
    <source>
        <dbReference type="ARBA" id="ARBA00023026"/>
    </source>
</evidence>
<keyword evidence="4" id="KW-0285">Flavoprotein</keyword>
<dbReference type="RefSeq" id="WP_202831951.1">
    <property type="nucleotide sequence ID" value="NZ_JAETWB010000004.1"/>
</dbReference>
<evidence type="ECO:0000256" key="2">
    <source>
        <dbReference type="ARBA" id="ARBA00012438"/>
    </source>
</evidence>
<organism evidence="14 15">
    <name type="scientific">Belnapia arida</name>
    <dbReference type="NCBI Taxonomy" id="2804533"/>
    <lineage>
        <taxon>Bacteria</taxon>
        <taxon>Pseudomonadati</taxon>
        <taxon>Pseudomonadota</taxon>
        <taxon>Alphaproteobacteria</taxon>
        <taxon>Acetobacterales</taxon>
        <taxon>Roseomonadaceae</taxon>
        <taxon>Belnapia</taxon>
    </lineage>
</organism>
<reference evidence="14 15" key="1">
    <citation type="submission" date="2021-01" db="EMBL/GenBank/DDBJ databases">
        <title>Belnapia mucosa sp. nov. and Belnapia arida sp. nov., isolated from the Tabernas Desert (Almeria, Spain).</title>
        <authorList>
            <person name="Molina-Menor E."/>
            <person name="Vidal-Verdu A."/>
            <person name="Calonge A."/>
            <person name="Satari L."/>
            <person name="Pereto J."/>
            <person name="Porcar M."/>
        </authorList>
    </citation>
    <scope>NUCLEOTIDE SEQUENCE [LARGE SCALE GENOMIC DNA]</scope>
    <source>
        <strain evidence="14 15">T18</strain>
    </source>
</reference>
<keyword evidence="7" id="KW-0677">Repeat</keyword>
<evidence type="ECO:0000256" key="8">
    <source>
        <dbReference type="ARBA" id="ARBA00022741"/>
    </source>
</evidence>
<dbReference type="EC" id="2.7.13.3" evidence="2"/>
<dbReference type="SUPFAM" id="SSF55874">
    <property type="entry name" value="ATPase domain of HSP90 chaperone/DNA topoisomerase II/histidine kinase"/>
    <property type="match status" value="1"/>
</dbReference>
<dbReference type="PANTHER" id="PTHR41523:SF8">
    <property type="entry name" value="ETHYLENE RESPONSE SENSOR PROTEIN"/>
    <property type="match status" value="1"/>
</dbReference>
<dbReference type="Gene3D" id="3.30.565.10">
    <property type="entry name" value="Histidine kinase-like ATPase, C-terminal domain"/>
    <property type="match status" value="1"/>
</dbReference>
<feature type="domain" description="PAC" evidence="13">
    <location>
        <begin position="237"/>
        <end position="293"/>
    </location>
</feature>
<dbReference type="Pfam" id="PF08448">
    <property type="entry name" value="PAS_4"/>
    <property type="match status" value="2"/>
</dbReference>
<feature type="domain" description="PAS" evidence="12">
    <location>
        <begin position="167"/>
        <end position="206"/>
    </location>
</feature>
<keyword evidence="11" id="KW-0843">Virulence</keyword>
<keyword evidence="10" id="KW-0067">ATP-binding</keyword>
<evidence type="ECO:0000256" key="4">
    <source>
        <dbReference type="ARBA" id="ARBA00022630"/>
    </source>
</evidence>
<dbReference type="SMART" id="SM00911">
    <property type="entry name" value="HWE_HK"/>
    <property type="match status" value="1"/>
</dbReference>
<dbReference type="InterPro" id="IPR035965">
    <property type="entry name" value="PAS-like_dom_sf"/>
</dbReference>
<evidence type="ECO:0000256" key="3">
    <source>
        <dbReference type="ARBA" id="ARBA00022553"/>
    </source>
</evidence>
<dbReference type="PANTHER" id="PTHR41523">
    <property type="entry name" value="TWO-COMPONENT SYSTEM SENSOR PROTEIN"/>
    <property type="match status" value="1"/>
</dbReference>
<evidence type="ECO:0000256" key="9">
    <source>
        <dbReference type="ARBA" id="ARBA00022777"/>
    </source>
</evidence>
<protein>
    <recommendedName>
        <fullName evidence="2">histidine kinase</fullName>
        <ecNumber evidence="2">2.7.13.3</ecNumber>
    </recommendedName>
</protein>
<proteinExistence type="predicted"/>
<evidence type="ECO:0000313" key="14">
    <source>
        <dbReference type="EMBL" id="MBL6078725.1"/>
    </source>
</evidence>
<dbReference type="SUPFAM" id="SSF55785">
    <property type="entry name" value="PYP-like sensor domain (PAS domain)"/>
    <property type="match status" value="2"/>
</dbReference>
<dbReference type="NCBIfam" id="TIGR00229">
    <property type="entry name" value="sensory_box"/>
    <property type="match status" value="1"/>
</dbReference>
<dbReference type="InterPro" id="IPR011102">
    <property type="entry name" value="Sig_transdc_His_kinase_HWE"/>
</dbReference>
<evidence type="ECO:0000256" key="1">
    <source>
        <dbReference type="ARBA" id="ARBA00000085"/>
    </source>
</evidence>
<keyword evidence="15" id="KW-1185">Reference proteome</keyword>
<dbReference type="EMBL" id="JAETWB010000004">
    <property type="protein sequence ID" value="MBL6078725.1"/>
    <property type="molecule type" value="Genomic_DNA"/>
</dbReference>